<evidence type="ECO:0000259" key="1">
    <source>
        <dbReference type="Pfam" id="PF02036"/>
    </source>
</evidence>
<dbReference type="AlphaFoldDB" id="A0AAN8RN94"/>
<proteinExistence type="predicted"/>
<dbReference type="Gene3D" id="3.30.1050.10">
    <property type="entry name" value="SCP2 sterol-binding domain"/>
    <property type="match status" value="1"/>
</dbReference>
<gene>
    <name evidence="2" type="ORF">TWF718_006982</name>
</gene>
<dbReference type="Pfam" id="PF02036">
    <property type="entry name" value="SCP2"/>
    <property type="match status" value="1"/>
</dbReference>
<dbReference type="EMBL" id="JAVHNR010000004">
    <property type="protein sequence ID" value="KAK6345043.1"/>
    <property type="molecule type" value="Genomic_DNA"/>
</dbReference>
<organism evidence="2 3">
    <name type="scientific">Orbilia javanica</name>
    <dbReference type="NCBI Taxonomy" id="47235"/>
    <lineage>
        <taxon>Eukaryota</taxon>
        <taxon>Fungi</taxon>
        <taxon>Dikarya</taxon>
        <taxon>Ascomycota</taxon>
        <taxon>Pezizomycotina</taxon>
        <taxon>Orbiliomycetes</taxon>
        <taxon>Orbiliales</taxon>
        <taxon>Orbiliaceae</taxon>
        <taxon>Orbilia</taxon>
    </lineage>
</organism>
<comment type="caution">
    <text evidence="2">The sequence shown here is derived from an EMBL/GenBank/DDBJ whole genome shotgun (WGS) entry which is preliminary data.</text>
</comment>
<dbReference type="InterPro" id="IPR003033">
    <property type="entry name" value="SCP2_sterol-bd_dom"/>
</dbReference>
<name>A0AAN8RN94_9PEZI</name>
<dbReference type="GO" id="GO:0005829">
    <property type="term" value="C:cytosol"/>
    <property type="evidence" value="ECO:0007669"/>
    <property type="project" value="TreeGrafter"/>
</dbReference>
<dbReference type="PANTHER" id="PTHR10094">
    <property type="entry name" value="STEROL CARRIER PROTEIN 2 SCP-2 FAMILY PROTEIN"/>
    <property type="match status" value="1"/>
</dbReference>
<dbReference type="SUPFAM" id="SSF55718">
    <property type="entry name" value="SCP-like"/>
    <property type="match status" value="1"/>
</dbReference>
<dbReference type="Proteomes" id="UP001313282">
    <property type="component" value="Unassembled WGS sequence"/>
</dbReference>
<sequence>MAPLKNDAFPASAAFDLIAAALQDDNEKKDAIKKGGAIFCFTLKNAANQTDSWFIDLKQTGAVGKGEAPAGGKADITLSLSEENFGKLVEGKANAQKLFMGGALKVKGDMMKATRAEVVLKKAQAKKAKL</sequence>
<dbReference type="InterPro" id="IPR036527">
    <property type="entry name" value="SCP2_sterol-bd_dom_sf"/>
</dbReference>
<evidence type="ECO:0000313" key="2">
    <source>
        <dbReference type="EMBL" id="KAK6345043.1"/>
    </source>
</evidence>
<feature type="domain" description="SCP2" evidence="1">
    <location>
        <begin position="21"/>
        <end position="121"/>
    </location>
</feature>
<reference evidence="2 3" key="1">
    <citation type="submission" date="2019-10" db="EMBL/GenBank/DDBJ databases">
        <authorList>
            <person name="Palmer J.M."/>
        </authorList>
    </citation>
    <scope>NUCLEOTIDE SEQUENCE [LARGE SCALE GENOMIC DNA]</scope>
    <source>
        <strain evidence="2 3">TWF718</strain>
    </source>
</reference>
<accession>A0AAN8RN94</accession>
<protein>
    <recommendedName>
        <fullName evidence="1">SCP2 domain-containing protein</fullName>
    </recommendedName>
</protein>
<keyword evidence="3" id="KW-1185">Reference proteome</keyword>
<dbReference type="PANTHER" id="PTHR10094:SF25">
    <property type="entry name" value="SCP2 STEROL-BINDING DOMAIN-CONTAINING PROTEIN 1"/>
    <property type="match status" value="1"/>
</dbReference>
<evidence type="ECO:0000313" key="3">
    <source>
        <dbReference type="Proteomes" id="UP001313282"/>
    </source>
</evidence>